<evidence type="ECO:0000313" key="1">
    <source>
        <dbReference type="EMBL" id="UNL81382.1"/>
    </source>
</evidence>
<accession>A0A1D7UNM4</accession>
<protein>
    <submittedName>
        <fullName evidence="1">Uncharacterized protein</fullName>
    </submittedName>
</protein>
<organism evidence="1 2">
    <name type="scientific">Bifidobacterium longum subsp. longum</name>
    <dbReference type="NCBI Taxonomy" id="1679"/>
    <lineage>
        <taxon>Bacteria</taxon>
        <taxon>Bacillati</taxon>
        <taxon>Actinomycetota</taxon>
        <taxon>Actinomycetes</taxon>
        <taxon>Bifidobacteriales</taxon>
        <taxon>Bifidobacteriaceae</taxon>
        <taxon>Bifidobacterium</taxon>
    </lineage>
</organism>
<proteinExistence type="predicted"/>
<dbReference type="Proteomes" id="UP000829452">
    <property type="component" value="Chromosome"/>
</dbReference>
<dbReference type="EMBL" id="CP049772">
    <property type="protein sequence ID" value="UNL81382.1"/>
    <property type="molecule type" value="Genomic_DNA"/>
</dbReference>
<sequence>MNEIQLTDHLVAHIGAEGTCGRYQAKICEDGNFRDFLYAMSLKRLKRKCEKYAKRERKAIAYVATLKEES</sequence>
<reference evidence="1" key="1">
    <citation type="submission" date="2020-02" db="EMBL/GenBank/DDBJ databases">
        <title>The Isolation and identification of Lactobacillus and Bifidobacterium species from dairy as potential probiotics for calf scour mitigation.</title>
        <authorList>
            <person name="Dhadda K."/>
            <person name="Guan L."/>
            <person name="Chen Y."/>
            <person name="Malmuthuge N."/>
        </authorList>
    </citation>
    <scope>NUCLEOTIDE SEQUENCE</scope>
    <source>
        <strain evidence="1">B1</strain>
    </source>
</reference>
<name>A0A1D7UNM4_BIFLL</name>
<dbReference type="AlphaFoldDB" id="A0A1D7UNM4"/>
<gene>
    <name evidence="1" type="ORF">G8B11_02935</name>
</gene>
<dbReference type="RefSeq" id="WP_069483776.1">
    <property type="nucleotide sequence ID" value="NZ_CP016019.1"/>
</dbReference>
<evidence type="ECO:0000313" key="2">
    <source>
        <dbReference type="Proteomes" id="UP000829452"/>
    </source>
</evidence>